<gene>
    <name evidence="2" type="ORF">ACFPFO_11700</name>
</gene>
<dbReference type="Gene3D" id="1.10.150.240">
    <property type="entry name" value="Putative phosphatase, domain 2"/>
    <property type="match status" value="1"/>
</dbReference>
<comment type="similarity">
    <text evidence="1">Belongs to the HAD-like hydrolase superfamily.</text>
</comment>
<dbReference type="EC" id="3.-.-.-" evidence="2"/>
<dbReference type="InterPro" id="IPR036412">
    <property type="entry name" value="HAD-like_sf"/>
</dbReference>
<dbReference type="RefSeq" id="WP_114577268.1">
    <property type="nucleotide sequence ID" value="NZ_JAIVEF010000001.1"/>
</dbReference>
<keyword evidence="3" id="KW-1185">Reference proteome</keyword>
<reference evidence="2 3" key="1">
    <citation type="journal article" date="2019" name="Int. J. Syst. Evol. Microbiol.">
        <title>The Global Catalogue of Microorganisms (GCM) 10K type strain sequencing project: providing services to taxonomists for standard genome sequencing and annotation.</title>
        <authorList>
            <consortium name="The Broad Institute Genomics Platform"/>
            <consortium name="The Broad Institute Genome Sequencing Center for Infectious Disease"/>
            <person name="Wu L."/>
            <person name="Ma J."/>
        </authorList>
    </citation>
    <scope>NUCLEOTIDE SEQUENCE [LARGE SCALE GENOMIC DNA]</scope>
    <source>
        <strain evidence="2 3">CGMCC 1.15824</strain>
    </source>
</reference>
<evidence type="ECO:0000313" key="3">
    <source>
        <dbReference type="Proteomes" id="UP001595925"/>
    </source>
</evidence>
<dbReference type="Pfam" id="PF13419">
    <property type="entry name" value="HAD_2"/>
    <property type="match status" value="1"/>
</dbReference>
<dbReference type="EMBL" id="JBHSJG010000036">
    <property type="protein sequence ID" value="MFC4988409.1"/>
    <property type="molecule type" value="Genomic_DNA"/>
</dbReference>
<keyword evidence="2" id="KW-0378">Hydrolase</keyword>
<dbReference type="Proteomes" id="UP001595925">
    <property type="component" value="Unassembled WGS sequence"/>
</dbReference>
<dbReference type="PANTHER" id="PTHR43434:SF1">
    <property type="entry name" value="PHOSPHOGLYCOLATE PHOSPHATASE"/>
    <property type="match status" value="1"/>
</dbReference>
<dbReference type="InterPro" id="IPR050155">
    <property type="entry name" value="HAD-like_hydrolase_sf"/>
</dbReference>
<organism evidence="2 3">
    <name type="scientific">Saliphagus infecundisoli</name>
    <dbReference type="NCBI Taxonomy" id="1849069"/>
    <lineage>
        <taxon>Archaea</taxon>
        <taxon>Methanobacteriati</taxon>
        <taxon>Methanobacteriota</taxon>
        <taxon>Stenosarchaea group</taxon>
        <taxon>Halobacteria</taxon>
        <taxon>Halobacteriales</taxon>
        <taxon>Natrialbaceae</taxon>
        <taxon>Saliphagus</taxon>
    </lineage>
</organism>
<dbReference type="NCBIfam" id="TIGR01549">
    <property type="entry name" value="HAD-SF-IA-v1"/>
    <property type="match status" value="1"/>
</dbReference>
<sequence>MSGADYDAVVYDLDGTLVDLDVDWEATAVDVREVYAAAAVDVPAGDLWELLAAAADHDLAPEVEAAIAAREREGARRAARLPLAEELLACSVPAGICSLNCEEACRIALDSHDLLEAVDAVVGRDTVGSRKPDPEPLLEAVSRIGATPGRTLFVGDSERDARTAERAGTAFEYVDG</sequence>
<comment type="caution">
    <text evidence="2">The sequence shown here is derived from an EMBL/GenBank/DDBJ whole genome shotgun (WGS) entry which is preliminary data.</text>
</comment>
<accession>A0ABD5QFN2</accession>
<protein>
    <submittedName>
        <fullName evidence="2">HAD family hydrolase</fullName>
        <ecNumber evidence="2">3.-.-.-</ecNumber>
    </submittedName>
</protein>
<dbReference type="InterPro" id="IPR023214">
    <property type="entry name" value="HAD_sf"/>
</dbReference>
<dbReference type="PANTHER" id="PTHR43434">
    <property type="entry name" value="PHOSPHOGLYCOLATE PHOSPHATASE"/>
    <property type="match status" value="1"/>
</dbReference>
<name>A0ABD5QFN2_9EURY</name>
<dbReference type="SFLD" id="SFLDG01129">
    <property type="entry name" value="C1.5:_HAD__Beta-PGM__Phosphata"/>
    <property type="match status" value="1"/>
</dbReference>
<proteinExistence type="inferred from homology"/>
<dbReference type="SFLD" id="SFLDS00003">
    <property type="entry name" value="Haloacid_Dehalogenase"/>
    <property type="match status" value="1"/>
</dbReference>
<evidence type="ECO:0000256" key="1">
    <source>
        <dbReference type="ARBA" id="ARBA00007958"/>
    </source>
</evidence>
<evidence type="ECO:0000313" key="2">
    <source>
        <dbReference type="EMBL" id="MFC4988409.1"/>
    </source>
</evidence>
<dbReference type="InterPro" id="IPR041492">
    <property type="entry name" value="HAD_2"/>
</dbReference>
<dbReference type="GO" id="GO:0016787">
    <property type="term" value="F:hydrolase activity"/>
    <property type="evidence" value="ECO:0007669"/>
    <property type="project" value="UniProtKB-KW"/>
</dbReference>
<dbReference type="InterPro" id="IPR006439">
    <property type="entry name" value="HAD-SF_hydro_IA"/>
</dbReference>
<dbReference type="Gene3D" id="3.40.50.1000">
    <property type="entry name" value="HAD superfamily/HAD-like"/>
    <property type="match status" value="1"/>
</dbReference>
<dbReference type="InterPro" id="IPR023198">
    <property type="entry name" value="PGP-like_dom2"/>
</dbReference>
<dbReference type="AlphaFoldDB" id="A0ABD5QFN2"/>
<dbReference type="SUPFAM" id="SSF56784">
    <property type="entry name" value="HAD-like"/>
    <property type="match status" value="1"/>
</dbReference>